<evidence type="ECO:0000313" key="3">
    <source>
        <dbReference type="Proteomes" id="UP001318682"/>
    </source>
</evidence>
<feature type="region of interest" description="Disordered" evidence="1">
    <location>
        <begin position="53"/>
        <end position="73"/>
    </location>
</feature>
<sequence length="73" mass="8437">MTDITRSRARLGCAVMIHNLTVKRVLKWFRRGPKGLHVRRLDDHLARDIGLSPAERARHQLTLPSQTQHHPRG</sequence>
<accession>A0ABZ2BWW5</accession>
<dbReference type="EMBL" id="CP143423">
    <property type="protein sequence ID" value="WVX50555.1"/>
    <property type="molecule type" value="Genomic_DNA"/>
</dbReference>
<protein>
    <recommendedName>
        <fullName evidence="4">DUF1127 domain-containing protein</fullName>
    </recommendedName>
</protein>
<dbReference type="Proteomes" id="UP001318682">
    <property type="component" value="Chromosome"/>
</dbReference>
<gene>
    <name evidence="2" type="ORF">ROLI_036530</name>
</gene>
<proteinExistence type="predicted"/>
<evidence type="ECO:0000313" key="2">
    <source>
        <dbReference type="EMBL" id="WVX50555.1"/>
    </source>
</evidence>
<evidence type="ECO:0000256" key="1">
    <source>
        <dbReference type="SAM" id="MobiDB-lite"/>
    </source>
</evidence>
<keyword evidence="3" id="KW-1185">Reference proteome</keyword>
<organism evidence="2 3">
    <name type="scientific">Roseobacter fucihabitans</name>
    <dbReference type="NCBI Taxonomy" id="1537242"/>
    <lineage>
        <taxon>Bacteria</taxon>
        <taxon>Pseudomonadati</taxon>
        <taxon>Pseudomonadota</taxon>
        <taxon>Alphaproteobacteria</taxon>
        <taxon>Rhodobacterales</taxon>
        <taxon>Roseobacteraceae</taxon>
        <taxon>Roseobacter</taxon>
    </lineage>
</organism>
<feature type="compositionally biased region" description="Polar residues" evidence="1">
    <location>
        <begin position="62"/>
        <end position="73"/>
    </location>
</feature>
<reference evidence="3" key="1">
    <citation type="submission" date="2024-01" db="EMBL/GenBank/DDBJ databases">
        <title>Roseobacter fucihabitans sp. nov., isolated from the brown alga Fucus spiralis.</title>
        <authorList>
            <person name="Hahnke S."/>
            <person name="Berger M."/>
            <person name="Schlingloff A."/>
            <person name="Athale I."/>
            <person name="Neumann-Schaal M."/>
            <person name="Adenaya A."/>
            <person name="Poehlein A."/>
            <person name="Daniel R."/>
            <person name="Pertersen J."/>
            <person name="Brinkhoff T."/>
        </authorList>
    </citation>
    <scope>NUCLEOTIDE SEQUENCE [LARGE SCALE GENOMIC DNA]</scope>
    <source>
        <strain evidence="3">B14</strain>
    </source>
</reference>
<name>A0ABZ2BWW5_9RHOB</name>
<evidence type="ECO:0008006" key="4">
    <source>
        <dbReference type="Google" id="ProtNLM"/>
    </source>
</evidence>